<dbReference type="GO" id="GO:0050660">
    <property type="term" value="F:flavin adenine dinucleotide binding"/>
    <property type="evidence" value="ECO:0007669"/>
    <property type="project" value="InterPro"/>
</dbReference>
<comment type="cofactor">
    <cofactor evidence="1">
        <name>FAD</name>
        <dbReference type="ChEBI" id="CHEBI:57692"/>
    </cofactor>
</comment>
<dbReference type="InterPro" id="IPR006076">
    <property type="entry name" value="FAD-dep_OxRdtase"/>
</dbReference>
<reference evidence="7 8" key="1">
    <citation type="journal article" date="2020" name="Appl. Microbiol. Biotechnol.">
        <title>Targeted gene deletion in Brettanomyces bruxellensis with an expression-free CRISPR-Cas9 system.</title>
        <authorList>
            <person name="Varela C."/>
            <person name="Bartel C."/>
            <person name="Onetto C."/>
            <person name="Borneman A."/>
        </authorList>
    </citation>
    <scope>NUCLEOTIDE SEQUENCE [LARGE SCALE GENOMIC DNA]</scope>
    <source>
        <strain evidence="7 8">AWRI1613</strain>
    </source>
</reference>
<evidence type="ECO:0000313" key="8">
    <source>
        <dbReference type="Proteomes" id="UP000568158"/>
    </source>
</evidence>
<keyword evidence="5" id="KW-0560">Oxidoreductase</keyword>
<dbReference type="PANTHER" id="PTHR10961">
    <property type="entry name" value="PEROXISOMAL SARCOSINE OXIDASE"/>
    <property type="match status" value="1"/>
</dbReference>
<dbReference type="InterPro" id="IPR036188">
    <property type="entry name" value="FAD/NAD-bd_sf"/>
</dbReference>
<evidence type="ECO:0000313" key="7">
    <source>
        <dbReference type="EMBL" id="KAF6006989.1"/>
    </source>
</evidence>
<evidence type="ECO:0000256" key="4">
    <source>
        <dbReference type="ARBA" id="ARBA00022827"/>
    </source>
</evidence>
<dbReference type="AlphaFoldDB" id="A0A8H6B8Y7"/>
<evidence type="ECO:0000256" key="5">
    <source>
        <dbReference type="ARBA" id="ARBA00023002"/>
    </source>
</evidence>
<comment type="similarity">
    <text evidence="2">Belongs to the MSOX/MTOX family.</text>
</comment>
<keyword evidence="3" id="KW-0285">Flavoprotein</keyword>
<evidence type="ECO:0000256" key="3">
    <source>
        <dbReference type="ARBA" id="ARBA00022630"/>
    </source>
</evidence>
<dbReference type="GO" id="GO:0008115">
    <property type="term" value="F:sarcosine oxidase activity"/>
    <property type="evidence" value="ECO:0007669"/>
    <property type="project" value="TreeGrafter"/>
</dbReference>
<evidence type="ECO:0000256" key="2">
    <source>
        <dbReference type="ARBA" id="ARBA00010989"/>
    </source>
</evidence>
<dbReference type="EMBL" id="JABCYN010000045">
    <property type="protein sequence ID" value="KAF6006989.1"/>
    <property type="molecule type" value="Genomic_DNA"/>
</dbReference>
<dbReference type="Proteomes" id="UP000568158">
    <property type="component" value="Unassembled WGS sequence"/>
</dbReference>
<organism evidence="7 8">
    <name type="scientific">Dekkera bruxellensis</name>
    <name type="common">Brettanomyces custersii</name>
    <dbReference type="NCBI Taxonomy" id="5007"/>
    <lineage>
        <taxon>Eukaryota</taxon>
        <taxon>Fungi</taxon>
        <taxon>Dikarya</taxon>
        <taxon>Ascomycota</taxon>
        <taxon>Saccharomycotina</taxon>
        <taxon>Pichiomycetes</taxon>
        <taxon>Pichiales</taxon>
        <taxon>Pichiaceae</taxon>
        <taxon>Brettanomyces</taxon>
    </lineage>
</organism>
<dbReference type="Gene3D" id="3.30.9.10">
    <property type="entry name" value="D-Amino Acid Oxidase, subunit A, domain 2"/>
    <property type="match status" value="1"/>
</dbReference>
<feature type="domain" description="FAD dependent oxidoreductase" evidence="6">
    <location>
        <begin position="7"/>
        <end position="417"/>
    </location>
</feature>
<dbReference type="Pfam" id="PF01266">
    <property type="entry name" value="DAO"/>
    <property type="match status" value="1"/>
</dbReference>
<gene>
    <name evidence="7" type="ORF">HII12_004742</name>
</gene>
<accession>A0A8H6B8Y7</accession>
<evidence type="ECO:0000259" key="6">
    <source>
        <dbReference type="Pfam" id="PF01266"/>
    </source>
</evidence>
<dbReference type="Gene3D" id="3.50.50.60">
    <property type="entry name" value="FAD/NAD(P)-binding domain"/>
    <property type="match status" value="1"/>
</dbReference>
<name>A0A8H6B8Y7_DEKBR</name>
<keyword evidence="4" id="KW-0274">FAD</keyword>
<dbReference type="PANTHER" id="PTHR10961:SF15">
    <property type="entry name" value="FAD DEPENDENT OXIDOREDUCTASE DOMAIN-CONTAINING PROTEIN"/>
    <property type="match status" value="1"/>
</dbReference>
<protein>
    <recommendedName>
        <fullName evidence="6">FAD dependent oxidoreductase domain-containing protein</fullName>
    </recommendedName>
</protein>
<evidence type="ECO:0000256" key="1">
    <source>
        <dbReference type="ARBA" id="ARBA00001974"/>
    </source>
</evidence>
<sequence>MIKKEDKIIVVGAGISGLSTVIALVKKGYKDIHLFDKRNYIKQKYSYFDECDSPSSDLNKFFRTAYGSEVYYQDMAIRSQTVVRQWNKQIKEENWEGGDPILIEKGNLFLTDNEELDEFGKATLKTRGDGKIIVLSDPRAREKAMAHGLDPCVADPFGLKKQGKTFQGIIDVEAGNILADKACRWMLYLAKRDGGSRLTLHLGKSIGEVDHLLEKCTSTGKKNVGICTKDGRSHYAPLTIVCAGPWLTELVPESQEKVEATAGSVALVKITDPKLLAKYDENKFPIWSWKTKDAGIAAVFGFPVSQGWMKIGFRGLKWTNPQPGLNSKIITKWSSPETETNIPLFALNSMKLVIKKFLPEIKKIDLTRMCWYGDTEDNNWLIDYSPYHEDNSLFVVGGDSGHLFKMLAVIGDIIVDLLNNKGDTFLADLFSWSRKREKKNIINKGLDDPRALQNVKMASPRIGTYLVIPSYDMIGSLIFLHPINSAVVVEYYLLIYILRTACFTMFLKCFWISLLF</sequence>
<proteinExistence type="inferred from homology"/>
<dbReference type="SUPFAM" id="SSF51905">
    <property type="entry name" value="FAD/NAD(P)-binding domain"/>
    <property type="match status" value="1"/>
</dbReference>
<comment type="caution">
    <text evidence="7">The sequence shown here is derived from an EMBL/GenBank/DDBJ whole genome shotgun (WGS) entry which is preliminary data.</text>
</comment>
<dbReference type="InterPro" id="IPR045170">
    <property type="entry name" value="MTOX"/>
</dbReference>